<name>A0A6J6JUW8_9ZZZZ</name>
<reference evidence="2" key="1">
    <citation type="submission" date="2020-05" db="EMBL/GenBank/DDBJ databases">
        <authorList>
            <person name="Chiriac C."/>
            <person name="Salcher M."/>
            <person name="Ghai R."/>
            <person name="Kavagutti S V."/>
        </authorList>
    </citation>
    <scope>NUCLEOTIDE SEQUENCE</scope>
</reference>
<keyword evidence="1" id="KW-0472">Membrane</keyword>
<feature type="transmembrane region" description="Helical" evidence="1">
    <location>
        <begin position="12"/>
        <end position="33"/>
    </location>
</feature>
<keyword evidence="1" id="KW-0812">Transmembrane</keyword>
<gene>
    <name evidence="2" type="ORF">UFOPK2166_00100</name>
    <name evidence="3" type="ORF">UFOPK2872_00589</name>
</gene>
<dbReference type="EMBL" id="CAEZWB010000005">
    <property type="protein sequence ID" value="CAB4639773.1"/>
    <property type="molecule type" value="Genomic_DNA"/>
</dbReference>
<dbReference type="AlphaFoldDB" id="A0A6J6JUW8"/>
<dbReference type="EMBL" id="CAEZZM010000054">
    <property type="protein sequence ID" value="CAB4762618.1"/>
    <property type="molecule type" value="Genomic_DNA"/>
</dbReference>
<proteinExistence type="predicted"/>
<organism evidence="2">
    <name type="scientific">freshwater metagenome</name>
    <dbReference type="NCBI Taxonomy" id="449393"/>
    <lineage>
        <taxon>unclassified sequences</taxon>
        <taxon>metagenomes</taxon>
        <taxon>ecological metagenomes</taxon>
    </lineage>
</organism>
<accession>A0A6J6JUW8</accession>
<evidence type="ECO:0000313" key="2">
    <source>
        <dbReference type="EMBL" id="CAB4639773.1"/>
    </source>
</evidence>
<protein>
    <submittedName>
        <fullName evidence="2">Unannotated protein</fullName>
    </submittedName>
</protein>
<sequence>MIRIAKITEFGSRLVAGSVFLVDLVFLEAVFQWRVSTHHHWRHELGDFVA</sequence>
<keyword evidence="1" id="KW-1133">Transmembrane helix</keyword>
<evidence type="ECO:0000313" key="3">
    <source>
        <dbReference type="EMBL" id="CAB4762618.1"/>
    </source>
</evidence>
<evidence type="ECO:0000256" key="1">
    <source>
        <dbReference type="SAM" id="Phobius"/>
    </source>
</evidence>